<proteinExistence type="predicted"/>
<keyword evidence="2" id="KW-1185">Reference proteome</keyword>
<organism evidence="1 2">
    <name type="scientific">Thermus brockianus</name>
    <dbReference type="NCBI Taxonomy" id="56956"/>
    <lineage>
        <taxon>Bacteria</taxon>
        <taxon>Thermotogati</taxon>
        <taxon>Deinococcota</taxon>
        <taxon>Deinococci</taxon>
        <taxon>Thermales</taxon>
        <taxon>Thermaceae</taxon>
        <taxon>Thermus</taxon>
    </lineage>
</organism>
<evidence type="ECO:0000313" key="2">
    <source>
        <dbReference type="Proteomes" id="UP000831120"/>
    </source>
</evidence>
<gene>
    <name evidence="1" type="ORF">TbrSNM41_21260</name>
</gene>
<dbReference type="EMBL" id="AP025593">
    <property type="protein sequence ID" value="BDG17392.1"/>
    <property type="molecule type" value="Genomic_DNA"/>
</dbReference>
<evidence type="ECO:0000313" key="1">
    <source>
        <dbReference type="EMBL" id="BDG17392.1"/>
    </source>
</evidence>
<dbReference type="RefSeq" id="WP_244362652.1">
    <property type="nucleotide sequence ID" value="NZ_AP025593.1"/>
</dbReference>
<reference evidence="1 2" key="1">
    <citation type="journal article" date="2022" name="Microbiol. Resour. Announc.">
        <title>Complete Genome Sequences of Thermus Strains Isolated from Senami Hot Spring in Japan.</title>
        <authorList>
            <person name="Miyazaki K."/>
        </authorList>
    </citation>
    <scope>NUCLEOTIDE SEQUENCE [LARGE SCALE GENOMIC DNA]</scope>
    <source>
        <strain evidence="1 2">SNM4-1</strain>
    </source>
</reference>
<name>A0ABM7XM38_THEBO</name>
<dbReference type="Proteomes" id="UP000831120">
    <property type="component" value="Chromosome"/>
</dbReference>
<protein>
    <submittedName>
        <fullName evidence="1">Uncharacterized protein</fullName>
    </submittedName>
</protein>
<accession>A0ABM7XM38</accession>
<sequence length="138" mass="15555">MWFPDPFPLAAAVHERQAALRSEAERERLLREALGVRGVGFRRFWHAFLCRKEVPGLCRARRAFLDAHPEWHGLFPDEDFCVRLIPQLRHGGMGAEALAALWVKYLGLGAQTATDWWGSMVQGAEAFLALLGREPGFA</sequence>